<dbReference type="Proteomes" id="UP001370348">
    <property type="component" value="Chromosome"/>
</dbReference>
<gene>
    <name evidence="2" type="primary">kdpF</name>
    <name evidence="2" type="ORF">LZC94_35730</name>
</gene>
<evidence type="ECO:0000313" key="2">
    <source>
        <dbReference type="EMBL" id="WXB13183.1"/>
    </source>
</evidence>
<dbReference type="InterPro" id="IPR011726">
    <property type="entry name" value="KdpF"/>
</dbReference>
<evidence type="ECO:0000313" key="3">
    <source>
        <dbReference type="Proteomes" id="UP001370348"/>
    </source>
</evidence>
<organism evidence="2 3">
    <name type="scientific">Pendulispora albinea</name>
    <dbReference type="NCBI Taxonomy" id="2741071"/>
    <lineage>
        <taxon>Bacteria</taxon>
        <taxon>Pseudomonadati</taxon>
        <taxon>Myxococcota</taxon>
        <taxon>Myxococcia</taxon>
        <taxon>Myxococcales</taxon>
        <taxon>Sorangiineae</taxon>
        <taxon>Pendulisporaceae</taxon>
        <taxon>Pendulispora</taxon>
    </lineage>
</organism>
<keyword evidence="1" id="KW-0472">Membrane</keyword>
<dbReference type="EMBL" id="CP089984">
    <property type="protein sequence ID" value="WXB13183.1"/>
    <property type="molecule type" value="Genomic_DNA"/>
</dbReference>
<dbReference type="Pfam" id="PF09604">
    <property type="entry name" value="Potass_KdpF"/>
    <property type="match status" value="1"/>
</dbReference>
<name>A0ABZ2LTK7_9BACT</name>
<feature type="transmembrane region" description="Helical" evidence="1">
    <location>
        <begin position="6"/>
        <end position="24"/>
    </location>
</feature>
<dbReference type="RefSeq" id="WP_394822803.1">
    <property type="nucleotide sequence ID" value="NZ_CP089984.1"/>
</dbReference>
<keyword evidence="1" id="KW-0812">Transmembrane</keyword>
<reference evidence="2 3" key="1">
    <citation type="submission" date="2021-12" db="EMBL/GenBank/DDBJ databases">
        <title>Discovery of the Pendulisporaceae a myxobacterial family with distinct sporulation behavior and unique specialized metabolism.</title>
        <authorList>
            <person name="Garcia R."/>
            <person name="Popoff A."/>
            <person name="Bader C.D."/>
            <person name="Loehr J."/>
            <person name="Walesch S."/>
            <person name="Walt C."/>
            <person name="Boldt J."/>
            <person name="Bunk B."/>
            <person name="Haeckl F.J.F.P.J."/>
            <person name="Gunesch A.P."/>
            <person name="Birkelbach J."/>
            <person name="Nuebel U."/>
            <person name="Pietschmann T."/>
            <person name="Bach T."/>
            <person name="Mueller R."/>
        </authorList>
    </citation>
    <scope>NUCLEOTIDE SEQUENCE [LARGE SCALE GENOMIC DNA]</scope>
    <source>
        <strain evidence="2 3">MSr11954</strain>
    </source>
</reference>
<accession>A0ABZ2LTK7</accession>
<proteinExistence type="predicted"/>
<dbReference type="NCBIfam" id="TIGR02115">
    <property type="entry name" value="potass_kdpF"/>
    <property type="match status" value="1"/>
</dbReference>
<keyword evidence="1" id="KW-1133">Transmembrane helix</keyword>
<protein>
    <submittedName>
        <fullName evidence="2">K(+)-transporting ATPase subunit F</fullName>
    </submittedName>
</protein>
<evidence type="ECO:0000256" key="1">
    <source>
        <dbReference type="SAM" id="Phobius"/>
    </source>
</evidence>
<sequence>MSIFHTVGAVLSVALFIYLAFAMLKPEKF</sequence>
<keyword evidence="3" id="KW-1185">Reference proteome</keyword>